<reference evidence="1 2" key="2">
    <citation type="submission" date="2018-03" db="EMBL/GenBank/DDBJ databases">
        <title>The ancient ancestry and fast evolution of plastids.</title>
        <authorList>
            <person name="Moore K.R."/>
            <person name="Magnabosco C."/>
            <person name="Momper L."/>
            <person name="Gold D.A."/>
            <person name="Bosak T."/>
            <person name="Fournier G.P."/>
        </authorList>
    </citation>
    <scope>NUCLEOTIDE SEQUENCE [LARGE SCALE GENOMIC DNA]</scope>
    <source>
        <strain evidence="1 2">CCAP 1448/3</strain>
    </source>
</reference>
<dbReference type="AlphaFoldDB" id="A0A2T1C5X8"/>
<evidence type="ECO:0008006" key="3">
    <source>
        <dbReference type="Google" id="ProtNLM"/>
    </source>
</evidence>
<reference evidence="1 2" key="1">
    <citation type="submission" date="2018-02" db="EMBL/GenBank/DDBJ databases">
        <authorList>
            <person name="Cohen D.B."/>
            <person name="Kent A.D."/>
        </authorList>
    </citation>
    <scope>NUCLEOTIDE SEQUENCE [LARGE SCALE GENOMIC DNA]</scope>
    <source>
        <strain evidence="1 2">CCAP 1448/3</strain>
    </source>
</reference>
<keyword evidence="2" id="KW-1185">Reference proteome</keyword>
<dbReference type="OrthoDB" id="6882193at2"/>
<dbReference type="EMBL" id="PVWJ01000026">
    <property type="protein sequence ID" value="PSB03685.1"/>
    <property type="molecule type" value="Genomic_DNA"/>
</dbReference>
<protein>
    <recommendedName>
        <fullName evidence="3">Immunity protein 30 domain-containing protein</fullName>
    </recommendedName>
</protein>
<evidence type="ECO:0000313" key="2">
    <source>
        <dbReference type="Proteomes" id="UP000238762"/>
    </source>
</evidence>
<comment type="caution">
    <text evidence="1">The sequence shown here is derived from an EMBL/GenBank/DDBJ whole genome shotgun (WGS) entry which is preliminary data.</text>
</comment>
<name>A0A2T1C5X8_9CYAN</name>
<proteinExistence type="predicted"/>
<organism evidence="1 2">
    <name type="scientific">Merismopedia glauca CCAP 1448/3</name>
    <dbReference type="NCBI Taxonomy" id="1296344"/>
    <lineage>
        <taxon>Bacteria</taxon>
        <taxon>Bacillati</taxon>
        <taxon>Cyanobacteriota</taxon>
        <taxon>Cyanophyceae</taxon>
        <taxon>Synechococcales</taxon>
        <taxon>Merismopediaceae</taxon>
        <taxon>Merismopedia</taxon>
    </lineage>
</organism>
<sequence>MSNALLDTTLSTIAAERITGFDQSFELVNQLLEEYGEDNLAETLYAQIPLEYPWEIIADLFCILIWSTSDHGKALAETTQKWLLVGQEINKIKIALHLDVYPFADREQMEQVLSKIARLYPEVAARCDELITSRKELKE</sequence>
<dbReference type="Proteomes" id="UP000238762">
    <property type="component" value="Unassembled WGS sequence"/>
</dbReference>
<gene>
    <name evidence="1" type="ORF">C7B64_07135</name>
</gene>
<dbReference type="RefSeq" id="WP_106287954.1">
    <property type="nucleotide sequence ID" value="NZ_CAWNTC010000246.1"/>
</dbReference>
<accession>A0A2T1C5X8</accession>
<evidence type="ECO:0000313" key="1">
    <source>
        <dbReference type="EMBL" id="PSB03685.1"/>
    </source>
</evidence>